<dbReference type="OMA" id="TQHHWQH"/>
<feature type="domain" description="Fe2OG dioxygenase" evidence="3">
    <location>
        <begin position="114"/>
        <end position="232"/>
    </location>
</feature>
<feature type="binding site" evidence="2">
    <location>
        <position position="227"/>
    </location>
    <ligand>
        <name>2-oxoglutarate</name>
        <dbReference type="ChEBI" id="CHEBI:16810"/>
    </ligand>
</feature>
<proteinExistence type="inferred from homology"/>
<dbReference type="GO" id="GO:0008198">
    <property type="term" value="F:ferrous iron binding"/>
    <property type="evidence" value="ECO:0007669"/>
    <property type="project" value="TreeGrafter"/>
</dbReference>
<dbReference type="SUPFAM" id="SSF51197">
    <property type="entry name" value="Clavaminate synthase-like"/>
    <property type="match status" value="1"/>
</dbReference>
<dbReference type="EnsemblPlants" id="AUR62021809-RA">
    <property type="protein sequence ID" value="AUR62021809-RA:cds"/>
    <property type="gene ID" value="AUR62021809"/>
</dbReference>
<dbReference type="Gene3D" id="2.60.120.590">
    <property type="entry name" value="Alpha-ketoglutarate-dependent dioxygenase AlkB-like"/>
    <property type="match status" value="1"/>
</dbReference>
<keyword evidence="5" id="KW-1185">Reference proteome</keyword>
<dbReference type="InterPro" id="IPR027450">
    <property type="entry name" value="AlkB-like"/>
</dbReference>
<reference evidence="4" key="2">
    <citation type="submission" date="2021-03" db="UniProtKB">
        <authorList>
            <consortium name="EnsemblPlants"/>
        </authorList>
    </citation>
    <scope>IDENTIFICATION</scope>
</reference>
<dbReference type="AlphaFoldDB" id="A0A803M1H7"/>
<dbReference type="Gramene" id="AUR62021809-RA">
    <property type="protein sequence ID" value="AUR62021809-RA:cds"/>
    <property type="gene ID" value="AUR62021809"/>
</dbReference>
<dbReference type="InterPro" id="IPR037151">
    <property type="entry name" value="AlkB-like_sf"/>
</dbReference>
<feature type="binding site" evidence="2">
    <location>
        <position position="211"/>
    </location>
    <ligand>
        <name>2-oxoglutarate</name>
        <dbReference type="ChEBI" id="CHEBI:16810"/>
    </ligand>
</feature>
<evidence type="ECO:0000313" key="5">
    <source>
        <dbReference type="Proteomes" id="UP000596660"/>
    </source>
</evidence>
<feature type="binding site" evidence="2">
    <location>
        <begin position="60"/>
        <end position="62"/>
    </location>
    <ligand>
        <name>substrate</name>
    </ligand>
</feature>
<evidence type="ECO:0000259" key="3">
    <source>
        <dbReference type="PROSITE" id="PS51471"/>
    </source>
</evidence>
<feature type="binding site" evidence="2">
    <location>
        <position position="123"/>
    </location>
    <ligand>
        <name>2-oxoglutarate</name>
        <dbReference type="ChEBI" id="CHEBI:16810"/>
    </ligand>
</feature>
<dbReference type="InterPro" id="IPR032852">
    <property type="entry name" value="ALKBH2"/>
</dbReference>
<reference evidence="4" key="1">
    <citation type="journal article" date="2017" name="Nature">
        <title>The genome of Chenopodium quinoa.</title>
        <authorList>
            <person name="Jarvis D.E."/>
            <person name="Ho Y.S."/>
            <person name="Lightfoot D.J."/>
            <person name="Schmoeckel S.M."/>
            <person name="Li B."/>
            <person name="Borm T.J.A."/>
            <person name="Ohyanagi H."/>
            <person name="Mineta K."/>
            <person name="Michell C.T."/>
            <person name="Saber N."/>
            <person name="Kharbatia N.M."/>
            <person name="Rupper R.R."/>
            <person name="Sharp A.R."/>
            <person name="Dally N."/>
            <person name="Boughton B.A."/>
            <person name="Woo Y.H."/>
            <person name="Gao G."/>
            <person name="Schijlen E.G.W.M."/>
            <person name="Guo X."/>
            <person name="Momin A.A."/>
            <person name="Negrao S."/>
            <person name="Al-Babili S."/>
            <person name="Gehring C."/>
            <person name="Roessner U."/>
            <person name="Jung C."/>
            <person name="Murphy K."/>
            <person name="Arold S.T."/>
            <person name="Gojobori T."/>
            <person name="van der Linden C.G."/>
            <person name="van Loo E.N."/>
            <person name="Jellen E.N."/>
            <person name="Maughan P.J."/>
            <person name="Tester M."/>
        </authorList>
    </citation>
    <scope>NUCLEOTIDE SEQUENCE [LARGE SCALE GENOMIC DNA]</scope>
    <source>
        <strain evidence="4">cv. PI 614886</strain>
    </source>
</reference>
<dbReference type="SMR" id="A0A803M1H7"/>
<dbReference type="Pfam" id="PF13532">
    <property type="entry name" value="2OG-FeII_Oxy_2"/>
    <property type="match status" value="1"/>
</dbReference>
<evidence type="ECO:0000256" key="2">
    <source>
        <dbReference type="PIRSR" id="PIRSR632852-1"/>
    </source>
</evidence>
<dbReference type="GO" id="GO:0006307">
    <property type="term" value="P:DNA alkylation repair"/>
    <property type="evidence" value="ECO:0007669"/>
    <property type="project" value="TreeGrafter"/>
</dbReference>
<feature type="binding site" evidence="2">
    <location>
        <position position="133"/>
    </location>
    <ligand>
        <name>2-oxoglutarate</name>
        <dbReference type="ChEBI" id="CHEBI:16810"/>
    </ligand>
</feature>
<dbReference type="InterPro" id="IPR005123">
    <property type="entry name" value="Oxoglu/Fe-dep_dioxygenase_dom"/>
</dbReference>
<dbReference type="GO" id="GO:0035516">
    <property type="term" value="F:broad specificity oxidative DNA demethylase activity"/>
    <property type="evidence" value="ECO:0007669"/>
    <property type="project" value="TreeGrafter"/>
</dbReference>
<dbReference type="PANTHER" id="PTHR31573">
    <property type="entry name" value="ALPHA-KETOGLUTARATE-DEPENDENT DIOXYGENASE ALKB HOMOLOG 2"/>
    <property type="match status" value="1"/>
</dbReference>
<name>A0A803M1H7_CHEQI</name>
<feature type="binding site" evidence="2">
    <location>
        <position position="229"/>
    </location>
    <ligand>
        <name>2-oxoglutarate</name>
        <dbReference type="ChEBI" id="CHEBI:16810"/>
    </ligand>
</feature>
<comment type="similarity">
    <text evidence="1">Belongs to the alkB family.</text>
</comment>
<protein>
    <recommendedName>
        <fullName evidence="3">Fe2OG dioxygenase domain-containing protein</fullName>
    </recommendedName>
</protein>
<organism evidence="4 5">
    <name type="scientific">Chenopodium quinoa</name>
    <name type="common">Quinoa</name>
    <dbReference type="NCBI Taxonomy" id="63459"/>
    <lineage>
        <taxon>Eukaryota</taxon>
        <taxon>Viridiplantae</taxon>
        <taxon>Streptophyta</taxon>
        <taxon>Embryophyta</taxon>
        <taxon>Tracheophyta</taxon>
        <taxon>Spermatophyta</taxon>
        <taxon>Magnoliopsida</taxon>
        <taxon>eudicotyledons</taxon>
        <taxon>Gunneridae</taxon>
        <taxon>Pentapetalae</taxon>
        <taxon>Caryophyllales</taxon>
        <taxon>Chenopodiaceae</taxon>
        <taxon>Chenopodioideae</taxon>
        <taxon>Atripliceae</taxon>
        <taxon>Chenopodium</taxon>
    </lineage>
</organism>
<dbReference type="Proteomes" id="UP000596660">
    <property type="component" value="Unplaced"/>
</dbReference>
<dbReference type="GO" id="GO:0051747">
    <property type="term" value="F:cytosine C-5 DNA demethylase activity"/>
    <property type="evidence" value="ECO:0007669"/>
    <property type="project" value="TreeGrafter"/>
</dbReference>
<dbReference type="PROSITE" id="PS51471">
    <property type="entry name" value="FE2OG_OXY"/>
    <property type="match status" value="1"/>
</dbReference>
<accession>A0A803M1H7</accession>
<feature type="binding site" evidence="2">
    <location>
        <position position="223"/>
    </location>
    <ligand>
        <name>2-oxoglutarate</name>
        <dbReference type="ChEBI" id="CHEBI:16810"/>
    </ligand>
</feature>
<sequence length="232" mass="26649">MFVDGSCEIGKGRIKSKIIELGNGSEVEYYPRFVECEDAWKYFEYLNNQIPWNRPTIHVFGRSCLQPRDSCYVACEGVSKLKYSGYQPHAYPWHQFPPLVHLLRAVEDALPGSHFNSLLLNRYNSGNDYVSWHSDDEPLYGPTPLIASLSFGCERHFFLKKKPNKSVSKAHSSASKRLKTASNADQDQHSFLLKHGSLLVMKGYTQRDWIHSVPKRTKLDAIRINLTFRLVL</sequence>
<dbReference type="PANTHER" id="PTHR31573:SF1">
    <property type="entry name" value="DNA OXIDATIVE DEMETHYLASE ALKBH2"/>
    <property type="match status" value="1"/>
</dbReference>
<feature type="binding site" evidence="2">
    <location>
        <position position="136"/>
    </location>
    <ligand>
        <name>substrate</name>
    </ligand>
</feature>
<dbReference type="FunFam" id="2.60.120.590:FF:000015">
    <property type="entry name" value="DNA oxidative demethylase ALKBH2"/>
    <property type="match status" value="1"/>
</dbReference>
<feature type="binding site" evidence="2">
    <location>
        <position position="121"/>
    </location>
    <ligand>
        <name>2-oxoglutarate</name>
        <dbReference type="ChEBI" id="CHEBI:16810"/>
    </ligand>
</feature>
<evidence type="ECO:0000313" key="4">
    <source>
        <dbReference type="EnsemblPlants" id="AUR62021809-RA:cds"/>
    </source>
</evidence>
<evidence type="ECO:0000256" key="1">
    <source>
        <dbReference type="ARBA" id="ARBA00007879"/>
    </source>
</evidence>